<dbReference type="AlphaFoldDB" id="A0AAD6TA36"/>
<name>A0AAD6TA36_9AGAR</name>
<keyword evidence="2" id="KW-1185">Reference proteome</keyword>
<gene>
    <name evidence="1" type="ORF">C8F04DRAFT_1176906</name>
</gene>
<protein>
    <submittedName>
        <fullName evidence="1">Uncharacterized protein</fullName>
    </submittedName>
</protein>
<organism evidence="1 2">
    <name type="scientific">Mycena alexandri</name>
    <dbReference type="NCBI Taxonomy" id="1745969"/>
    <lineage>
        <taxon>Eukaryota</taxon>
        <taxon>Fungi</taxon>
        <taxon>Dikarya</taxon>
        <taxon>Basidiomycota</taxon>
        <taxon>Agaricomycotina</taxon>
        <taxon>Agaricomycetes</taxon>
        <taxon>Agaricomycetidae</taxon>
        <taxon>Agaricales</taxon>
        <taxon>Marasmiineae</taxon>
        <taxon>Mycenaceae</taxon>
        <taxon>Mycena</taxon>
    </lineage>
</organism>
<proteinExistence type="predicted"/>
<sequence length="289" mass="32046">MRVSFQPTEGNLKHPVIDGKLMMMNVPKAFIDTLDSSPDKFRIIVPFLGGADFFELHGKANLVAAIINIVTDTGLAEEDDLEAIPLSPDKPPSWRDPYAPPWILALQADDETLGRLAAISPTSLTAIWPSTLSGTTPASARGQSLSTPYPPRLGTTQMGCTYAGSIQTRLLDWVWTVYTIWNEHSGHWCVYAEPCTPDYEGWESVRASMRAKPLYHAASLCSFTPLAKELSWGTEQHLLEKINHQRCLVEKENKVHVATCTTPSHAINFGQKKKIASARCNVHYTISVW</sequence>
<accession>A0AAD6TA36</accession>
<comment type="caution">
    <text evidence="1">The sequence shown here is derived from an EMBL/GenBank/DDBJ whole genome shotgun (WGS) entry which is preliminary data.</text>
</comment>
<dbReference type="EMBL" id="JARJCM010000015">
    <property type="protein sequence ID" value="KAJ7041820.1"/>
    <property type="molecule type" value="Genomic_DNA"/>
</dbReference>
<evidence type="ECO:0000313" key="1">
    <source>
        <dbReference type="EMBL" id="KAJ7041820.1"/>
    </source>
</evidence>
<evidence type="ECO:0000313" key="2">
    <source>
        <dbReference type="Proteomes" id="UP001218188"/>
    </source>
</evidence>
<reference evidence="1" key="1">
    <citation type="submission" date="2023-03" db="EMBL/GenBank/DDBJ databases">
        <title>Massive genome expansion in bonnet fungi (Mycena s.s.) driven by repeated elements and novel gene families across ecological guilds.</title>
        <authorList>
            <consortium name="Lawrence Berkeley National Laboratory"/>
            <person name="Harder C.B."/>
            <person name="Miyauchi S."/>
            <person name="Viragh M."/>
            <person name="Kuo A."/>
            <person name="Thoen E."/>
            <person name="Andreopoulos B."/>
            <person name="Lu D."/>
            <person name="Skrede I."/>
            <person name="Drula E."/>
            <person name="Henrissat B."/>
            <person name="Morin E."/>
            <person name="Kohler A."/>
            <person name="Barry K."/>
            <person name="LaButti K."/>
            <person name="Morin E."/>
            <person name="Salamov A."/>
            <person name="Lipzen A."/>
            <person name="Mereny Z."/>
            <person name="Hegedus B."/>
            <person name="Baldrian P."/>
            <person name="Stursova M."/>
            <person name="Weitz H."/>
            <person name="Taylor A."/>
            <person name="Grigoriev I.V."/>
            <person name="Nagy L.G."/>
            <person name="Martin F."/>
            <person name="Kauserud H."/>
        </authorList>
    </citation>
    <scope>NUCLEOTIDE SEQUENCE</scope>
    <source>
        <strain evidence="1">CBHHK200</strain>
    </source>
</reference>
<dbReference type="Proteomes" id="UP001218188">
    <property type="component" value="Unassembled WGS sequence"/>
</dbReference>